<comment type="caution">
    <text evidence="7">The sequence shown here is derived from an EMBL/GenBank/DDBJ whole genome shotgun (WGS) entry which is preliminary data.</text>
</comment>
<feature type="domain" description="STAS" evidence="6">
    <location>
        <begin position="500"/>
        <end position="658"/>
    </location>
</feature>
<dbReference type="Gene3D" id="3.30.750.24">
    <property type="entry name" value="STAS domain"/>
    <property type="match status" value="1"/>
</dbReference>
<evidence type="ECO:0000256" key="4">
    <source>
        <dbReference type="ARBA" id="ARBA00023136"/>
    </source>
</evidence>
<dbReference type="GO" id="GO:0016020">
    <property type="term" value="C:membrane"/>
    <property type="evidence" value="ECO:0007669"/>
    <property type="project" value="UniProtKB-SubCell"/>
</dbReference>
<feature type="transmembrane region" description="Helical" evidence="5">
    <location>
        <begin position="403"/>
        <end position="425"/>
    </location>
</feature>
<gene>
    <name evidence="7" type="ORF">HRR80_004802</name>
</gene>
<feature type="transmembrane region" description="Helical" evidence="5">
    <location>
        <begin position="215"/>
        <end position="232"/>
    </location>
</feature>
<feature type="transmembrane region" description="Helical" evidence="5">
    <location>
        <begin position="244"/>
        <end position="267"/>
    </location>
</feature>
<feature type="transmembrane region" description="Helical" evidence="5">
    <location>
        <begin position="133"/>
        <end position="153"/>
    </location>
</feature>
<dbReference type="AlphaFoldDB" id="A0AAN6IUM1"/>
<evidence type="ECO:0000256" key="5">
    <source>
        <dbReference type="SAM" id="Phobius"/>
    </source>
</evidence>
<reference evidence="7" key="1">
    <citation type="submission" date="2023-01" db="EMBL/GenBank/DDBJ databases">
        <title>Exophiala dermititidis isolated from Cystic Fibrosis Patient.</title>
        <authorList>
            <person name="Kurbessoian T."/>
            <person name="Crocker A."/>
            <person name="Murante D."/>
            <person name="Hogan D.A."/>
            <person name="Stajich J.E."/>
        </authorList>
    </citation>
    <scope>NUCLEOTIDE SEQUENCE</scope>
    <source>
        <strain evidence="7">Ex8</strain>
    </source>
</reference>
<evidence type="ECO:0000256" key="1">
    <source>
        <dbReference type="ARBA" id="ARBA00004141"/>
    </source>
</evidence>
<dbReference type="InterPro" id="IPR002645">
    <property type="entry name" value="STAS_dom"/>
</dbReference>
<feature type="transmembrane region" description="Helical" evidence="5">
    <location>
        <begin position="160"/>
        <end position="183"/>
    </location>
</feature>
<dbReference type="EMBL" id="JAJGCB010000008">
    <property type="protein sequence ID" value="KAJ8991470.1"/>
    <property type="molecule type" value="Genomic_DNA"/>
</dbReference>
<dbReference type="SUPFAM" id="SSF52091">
    <property type="entry name" value="SpoIIaa-like"/>
    <property type="match status" value="1"/>
</dbReference>
<name>A0AAN6IUM1_EXODE</name>
<dbReference type="CDD" id="cd07042">
    <property type="entry name" value="STAS_SulP_like_sulfate_transporter"/>
    <property type="match status" value="1"/>
</dbReference>
<feature type="transmembrane region" description="Helical" evidence="5">
    <location>
        <begin position="437"/>
        <end position="464"/>
    </location>
</feature>
<protein>
    <recommendedName>
        <fullName evidence="6">STAS domain-containing protein</fullName>
    </recommendedName>
</protein>
<dbReference type="PROSITE" id="PS50801">
    <property type="entry name" value="STAS"/>
    <property type="match status" value="1"/>
</dbReference>
<feature type="transmembrane region" description="Helical" evidence="5">
    <location>
        <begin position="307"/>
        <end position="326"/>
    </location>
</feature>
<dbReference type="Pfam" id="PF00916">
    <property type="entry name" value="Sulfate_transp"/>
    <property type="match status" value="1"/>
</dbReference>
<dbReference type="NCBIfam" id="TIGR00815">
    <property type="entry name" value="sulP"/>
    <property type="match status" value="1"/>
</dbReference>
<evidence type="ECO:0000259" key="6">
    <source>
        <dbReference type="PROSITE" id="PS50801"/>
    </source>
</evidence>
<dbReference type="Pfam" id="PF01740">
    <property type="entry name" value="STAS"/>
    <property type="match status" value="1"/>
</dbReference>
<dbReference type="InterPro" id="IPR011547">
    <property type="entry name" value="SLC26A/SulP_dom"/>
</dbReference>
<keyword evidence="3 5" id="KW-1133">Transmembrane helix</keyword>
<dbReference type="PANTHER" id="PTHR11814">
    <property type="entry name" value="SULFATE TRANSPORTER"/>
    <property type="match status" value="1"/>
</dbReference>
<comment type="subcellular location">
    <subcellularLocation>
        <location evidence="1">Membrane</location>
        <topology evidence="1">Multi-pass membrane protein</topology>
    </subcellularLocation>
</comment>
<feature type="transmembrane region" description="Helical" evidence="5">
    <location>
        <begin position="338"/>
        <end position="361"/>
    </location>
</feature>
<organism evidence="7 8">
    <name type="scientific">Exophiala dermatitidis</name>
    <name type="common">Black yeast-like fungus</name>
    <name type="synonym">Wangiella dermatitidis</name>
    <dbReference type="NCBI Taxonomy" id="5970"/>
    <lineage>
        <taxon>Eukaryota</taxon>
        <taxon>Fungi</taxon>
        <taxon>Dikarya</taxon>
        <taxon>Ascomycota</taxon>
        <taxon>Pezizomycotina</taxon>
        <taxon>Eurotiomycetes</taxon>
        <taxon>Chaetothyriomycetidae</taxon>
        <taxon>Chaetothyriales</taxon>
        <taxon>Herpotrichiellaceae</taxon>
        <taxon>Exophiala</taxon>
    </lineage>
</organism>
<feature type="transmembrane region" description="Helical" evidence="5">
    <location>
        <begin position="373"/>
        <end position="391"/>
    </location>
</feature>
<evidence type="ECO:0000313" key="7">
    <source>
        <dbReference type="EMBL" id="KAJ8991470.1"/>
    </source>
</evidence>
<keyword evidence="2 5" id="KW-0812">Transmembrane</keyword>
<evidence type="ECO:0000256" key="3">
    <source>
        <dbReference type="ARBA" id="ARBA00022989"/>
    </source>
</evidence>
<dbReference type="InterPro" id="IPR036513">
    <property type="entry name" value="STAS_dom_sf"/>
</dbReference>
<dbReference type="GO" id="GO:0055085">
    <property type="term" value="P:transmembrane transport"/>
    <property type="evidence" value="ECO:0007669"/>
    <property type="project" value="InterPro"/>
</dbReference>
<accession>A0AAN6IUM1</accession>
<sequence>MKIVQKVKEDIRTDVTWNRVATYGIQGARSAPGAAALYLLDKVPIVGWIPRYDYRWILNDFIAGLTLAVMLIPQSLAYAKIATIPVQYGLMSSWLPSVLYAFMGTSKDMSTGPTSLIGLLTSDVVKDYTKEGYSAQAVASAVALMMGVYAMALGFLKLGWLLDFISFPVLTGFISAAAITIGLGQVKNLIGEDNVGDGTANIIHDVLTNFGTCNGRAAGIGFAGIILLTILQKAGEKWGNRNKIIWFLSITRAFITMVLFTGISYAVNKGKDSDDYLFDVSKVPTTRITSPKVPDAKLIGKVSAGSIAAFIAMAVEHLAIARAFGLRNNYVINPSQELCYLGVTNFFNSCFGAMGVGGAMSRTAVNSQCKVKSPLSGIITTAFIVLSIYKFTGALYWVPKATLAAIIITAVWPLVGSAKTYYHFWKTSLADFIASMVAFWVSLFVSTEIGIGCAVAFNIAYCLIRQVFTKTTSLDADTSSSELAKSLNSAHGLPPRIPADIRVFRFNESFFFPNVNRVKQAIFDTIETYHAPAYSTANGTEADRNWSVEGKKRIARLRKKANTQGVSLPPINVVILNFGKVNYCDTTAVVGLKNFLIELRKYAGEAVEVRFVALNQLSRERFERAGWILRDPDASSLELLNLTTARVFNSIAEALAAPRAIDEICEIVVKGSGEEETTVSHREKM</sequence>
<proteinExistence type="predicted"/>
<keyword evidence="4 5" id="KW-0472">Membrane</keyword>
<dbReference type="InterPro" id="IPR001902">
    <property type="entry name" value="SLC26A/SulP_fam"/>
</dbReference>
<evidence type="ECO:0000313" key="8">
    <source>
        <dbReference type="Proteomes" id="UP001161757"/>
    </source>
</evidence>
<evidence type="ECO:0000256" key="2">
    <source>
        <dbReference type="ARBA" id="ARBA00022692"/>
    </source>
</evidence>
<dbReference type="Proteomes" id="UP001161757">
    <property type="component" value="Unassembled WGS sequence"/>
</dbReference>
<feature type="transmembrane region" description="Helical" evidence="5">
    <location>
        <begin position="54"/>
        <end position="72"/>
    </location>
</feature>